<organism evidence="8 9">
    <name type="scientific">Gluconacetobacter azotocaptans</name>
    <dbReference type="NCBI Taxonomy" id="142834"/>
    <lineage>
        <taxon>Bacteria</taxon>
        <taxon>Pseudomonadati</taxon>
        <taxon>Pseudomonadota</taxon>
        <taxon>Alphaproteobacteria</taxon>
        <taxon>Acetobacterales</taxon>
        <taxon>Acetobacteraceae</taxon>
        <taxon>Gluconacetobacter</taxon>
    </lineage>
</organism>
<dbReference type="CDD" id="cd17324">
    <property type="entry name" value="MFS_NepI_like"/>
    <property type="match status" value="1"/>
</dbReference>
<dbReference type="EMBL" id="JABEQF010000002">
    <property type="protein sequence ID" value="MBB2188937.1"/>
    <property type="molecule type" value="Genomic_DNA"/>
</dbReference>
<dbReference type="GO" id="GO:0022857">
    <property type="term" value="F:transmembrane transporter activity"/>
    <property type="evidence" value="ECO:0007669"/>
    <property type="project" value="InterPro"/>
</dbReference>
<name>A0A7W4PC76_9PROT</name>
<feature type="transmembrane region" description="Helical" evidence="6">
    <location>
        <begin position="102"/>
        <end position="123"/>
    </location>
</feature>
<gene>
    <name evidence="8" type="ORF">HLH34_03025</name>
</gene>
<protein>
    <submittedName>
        <fullName evidence="8">MFS transporter</fullName>
    </submittedName>
</protein>
<feature type="transmembrane region" description="Helical" evidence="6">
    <location>
        <begin position="72"/>
        <end position="90"/>
    </location>
</feature>
<evidence type="ECO:0000259" key="7">
    <source>
        <dbReference type="PROSITE" id="PS50850"/>
    </source>
</evidence>
<keyword evidence="4 6" id="KW-1133">Transmembrane helix</keyword>
<dbReference type="InterPro" id="IPR011701">
    <property type="entry name" value="MFS"/>
</dbReference>
<feature type="transmembrane region" description="Helical" evidence="6">
    <location>
        <begin position="202"/>
        <end position="225"/>
    </location>
</feature>
<dbReference type="PROSITE" id="PS50850">
    <property type="entry name" value="MFS"/>
    <property type="match status" value="1"/>
</dbReference>
<comment type="caution">
    <text evidence="8">The sequence shown here is derived from an EMBL/GenBank/DDBJ whole genome shotgun (WGS) entry which is preliminary data.</text>
</comment>
<feature type="transmembrane region" description="Helical" evidence="6">
    <location>
        <begin position="293"/>
        <end position="313"/>
    </location>
</feature>
<comment type="subcellular location">
    <subcellularLocation>
        <location evidence="1">Cell membrane</location>
        <topology evidence="1">Multi-pass membrane protein</topology>
    </subcellularLocation>
</comment>
<keyword evidence="3 6" id="KW-0812">Transmembrane</keyword>
<evidence type="ECO:0000256" key="4">
    <source>
        <dbReference type="ARBA" id="ARBA00022989"/>
    </source>
</evidence>
<evidence type="ECO:0000313" key="8">
    <source>
        <dbReference type="EMBL" id="MBB2188937.1"/>
    </source>
</evidence>
<feature type="transmembrane region" description="Helical" evidence="6">
    <location>
        <begin position="38"/>
        <end position="60"/>
    </location>
</feature>
<dbReference type="Proteomes" id="UP000555756">
    <property type="component" value="Unassembled WGS sequence"/>
</dbReference>
<dbReference type="AlphaFoldDB" id="A0A7W4PC76"/>
<keyword evidence="9" id="KW-1185">Reference proteome</keyword>
<dbReference type="RefSeq" id="WP_183118129.1">
    <property type="nucleotide sequence ID" value="NZ_JABEQF010000002.1"/>
</dbReference>
<proteinExistence type="predicted"/>
<feature type="transmembrane region" description="Helical" evidence="6">
    <location>
        <begin position="325"/>
        <end position="349"/>
    </location>
</feature>
<reference evidence="8 9" key="1">
    <citation type="submission" date="2020-04" db="EMBL/GenBank/DDBJ databases">
        <title>Description of novel Gluconacetobacter.</title>
        <authorList>
            <person name="Sombolestani A."/>
        </authorList>
    </citation>
    <scope>NUCLEOTIDE SEQUENCE [LARGE SCALE GENOMIC DNA]</scope>
    <source>
        <strain evidence="8 9">LMG 21311</strain>
    </source>
</reference>
<feature type="transmembrane region" description="Helical" evidence="6">
    <location>
        <begin position="269"/>
        <end position="287"/>
    </location>
</feature>
<feature type="transmembrane region" description="Helical" evidence="6">
    <location>
        <begin position="237"/>
        <end position="257"/>
    </location>
</feature>
<evidence type="ECO:0000256" key="5">
    <source>
        <dbReference type="ARBA" id="ARBA00023136"/>
    </source>
</evidence>
<feature type="transmembrane region" description="Helical" evidence="6">
    <location>
        <begin position="130"/>
        <end position="149"/>
    </location>
</feature>
<dbReference type="InterPro" id="IPR020846">
    <property type="entry name" value="MFS_dom"/>
</dbReference>
<dbReference type="SUPFAM" id="SSF103473">
    <property type="entry name" value="MFS general substrate transporter"/>
    <property type="match status" value="1"/>
</dbReference>
<accession>A0A7W4PC76</accession>
<dbReference type="GO" id="GO:0005886">
    <property type="term" value="C:plasma membrane"/>
    <property type="evidence" value="ECO:0007669"/>
    <property type="project" value="UniProtKB-SubCell"/>
</dbReference>
<evidence type="ECO:0000256" key="6">
    <source>
        <dbReference type="SAM" id="Phobius"/>
    </source>
</evidence>
<dbReference type="Pfam" id="PF07690">
    <property type="entry name" value="MFS_1"/>
    <property type="match status" value="1"/>
</dbReference>
<feature type="transmembrane region" description="Helical" evidence="6">
    <location>
        <begin position="161"/>
        <end position="181"/>
    </location>
</feature>
<keyword evidence="5 6" id="KW-0472">Membrane</keyword>
<dbReference type="InterPro" id="IPR036259">
    <property type="entry name" value="MFS_trans_sf"/>
</dbReference>
<keyword evidence="2" id="KW-1003">Cell membrane</keyword>
<feature type="transmembrane region" description="Helical" evidence="6">
    <location>
        <begin position="355"/>
        <end position="374"/>
    </location>
</feature>
<evidence type="ECO:0000256" key="2">
    <source>
        <dbReference type="ARBA" id="ARBA00022475"/>
    </source>
</evidence>
<sequence length="396" mass="40343">MKFNFPLLALTVGAFGIGTTEFAPMGLLPVVAAHFHVAIPTAGLLISSYAFGVMGGAPLMTIGARHLPRNRVLIGLMAIFTLGNLMSALAPDFAVLVASRMVTALAHGAFFGVGSIVAAALVAPDRRASAVATMFMGLTLAAIVGSPLSTWIGQVVGWRQAFAGIALLGLVAMVALWRALPKMPAETPAEIRSEFGVLVRPQVLRALLTTVLGAGAMFTLLTYIAPVLQQGIGATPGMVTAMLVLIGVGFTVGNGLGGRFADRSLRGTLLCALGLLAGLMLVLPLAMTHVLAAVVAIFLWGMAAFAIVSPVQMQVMTTASEAPNLAASVNIGAFNLGNALGALVGGAVIGAGLDYAWVSVAGAAVALGGFLVVLPGRQDVRQPAMEEAEADALPAN</sequence>
<feature type="domain" description="Major facilitator superfamily (MFS) profile" evidence="7">
    <location>
        <begin position="6"/>
        <end position="381"/>
    </location>
</feature>
<dbReference type="InterPro" id="IPR050189">
    <property type="entry name" value="MFS_Efflux_Transporters"/>
</dbReference>
<evidence type="ECO:0000313" key="9">
    <source>
        <dbReference type="Proteomes" id="UP000555756"/>
    </source>
</evidence>
<evidence type="ECO:0000256" key="3">
    <source>
        <dbReference type="ARBA" id="ARBA00022692"/>
    </source>
</evidence>
<dbReference type="PANTHER" id="PTHR43124">
    <property type="entry name" value="PURINE EFFLUX PUMP PBUE"/>
    <property type="match status" value="1"/>
</dbReference>
<dbReference type="Gene3D" id="1.20.1250.20">
    <property type="entry name" value="MFS general substrate transporter like domains"/>
    <property type="match status" value="1"/>
</dbReference>
<evidence type="ECO:0000256" key="1">
    <source>
        <dbReference type="ARBA" id="ARBA00004651"/>
    </source>
</evidence>
<dbReference type="PANTHER" id="PTHR43124:SF8">
    <property type="entry name" value="INNER MEMBRANE TRANSPORT PROTEIN YDHP"/>
    <property type="match status" value="1"/>
</dbReference>